<dbReference type="EMBL" id="FR824050">
    <property type="protein sequence ID" value="CCA14740.1"/>
    <property type="molecule type" value="Genomic_DNA"/>
</dbReference>
<protein>
    <submittedName>
        <fullName evidence="4">Uncharacterized protein AlNc14C5G796</fullName>
    </submittedName>
</protein>
<dbReference type="SMART" id="SM00248">
    <property type="entry name" value="ANK"/>
    <property type="match status" value="6"/>
</dbReference>
<dbReference type="Pfam" id="PF12796">
    <property type="entry name" value="Ank_2"/>
    <property type="match status" value="2"/>
</dbReference>
<keyword evidence="1" id="KW-0677">Repeat</keyword>
<feature type="repeat" description="ANK" evidence="3">
    <location>
        <begin position="368"/>
        <end position="400"/>
    </location>
</feature>
<dbReference type="PANTHER" id="PTHR24198:SF165">
    <property type="entry name" value="ANKYRIN REPEAT-CONTAINING PROTEIN-RELATED"/>
    <property type="match status" value="1"/>
</dbReference>
<dbReference type="Gene3D" id="1.25.40.20">
    <property type="entry name" value="Ankyrin repeat-containing domain"/>
    <property type="match status" value="2"/>
</dbReference>
<feature type="repeat" description="ANK" evidence="3">
    <location>
        <begin position="401"/>
        <end position="433"/>
    </location>
</feature>
<evidence type="ECO:0000256" key="2">
    <source>
        <dbReference type="ARBA" id="ARBA00023043"/>
    </source>
</evidence>
<dbReference type="HOGENOM" id="CLU_026757_0_0_1"/>
<feature type="repeat" description="ANK" evidence="3">
    <location>
        <begin position="335"/>
        <end position="367"/>
    </location>
</feature>
<proteinExistence type="predicted"/>
<dbReference type="PANTHER" id="PTHR24198">
    <property type="entry name" value="ANKYRIN REPEAT AND PROTEIN KINASE DOMAIN-CONTAINING PROTEIN"/>
    <property type="match status" value="1"/>
</dbReference>
<evidence type="ECO:0000256" key="3">
    <source>
        <dbReference type="PROSITE-ProRule" id="PRU00023"/>
    </source>
</evidence>
<keyword evidence="2 3" id="KW-0040">ANK repeat</keyword>
<dbReference type="PRINTS" id="PR01415">
    <property type="entry name" value="ANKYRIN"/>
</dbReference>
<name>F0W116_9STRA</name>
<evidence type="ECO:0000313" key="4">
    <source>
        <dbReference type="EMBL" id="CCA14740.1"/>
    </source>
</evidence>
<accession>F0W116</accession>
<dbReference type="InterPro" id="IPR036770">
    <property type="entry name" value="Ankyrin_rpt-contain_sf"/>
</dbReference>
<feature type="repeat" description="ANK" evidence="3">
    <location>
        <begin position="434"/>
        <end position="466"/>
    </location>
</feature>
<reference evidence="4" key="2">
    <citation type="submission" date="2011-02" db="EMBL/GenBank/DDBJ databases">
        <authorList>
            <person name="MacLean D."/>
        </authorList>
    </citation>
    <scope>NUCLEOTIDE SEQUENCE</scope>
</reference>
<reference evidence="4" key="1">
    <citation type="journal article" date="2011" name="PLoS Biol.">
        <title>Gene gain and loss during evolution of obligate parasitism in the white rust pathogen of Arabidopsis thaliana.</title>
        <authorList>
            <person name="Kemen E."/>
            <person name="Gardiner A."/>
            <person name="Schultz-Larsen T."/>
            <person name="Kemen A.C."/>
            <person name="Balmuth A.L."/>
            <person name="Robert-Seilaniantz A."/>
            <person name="Bailey K."/>
            <person name="Holub E."/>
            <person name="Studholme D.J."/>
            <person name="Maclean D."/>
            <person name="Jones J.D."/>
        </authorList>
    </citation>
    <scope>NUCLEOTIDE SEQUENCE</scope>
</reference>
<gene>
    <name evidence="4" type="primary">AlNc14C5G796</name>
    <name evidence="4" type="ORF">ALNC14_008830</name>
</gene>
<dbReference type="AlphaFoldDB" id="F0W116"/>
<dbReference type="PROSITE" id="PS50088">
    <property type="entry name" value="ANK_REPEAT"/>
    <property type="match status" value="4"/>
</dbReference>
<dbReference type="InterPro" id="IPR002110">
    <property type="entry name" value="Ankyrin_rpt"/>
</dbReference>
<sequence length="497" mass="55939">MRHGKAFFVIEVTKRSPEHSQAVQTRPKFVILRSYSEFRLVRKALLHLTRPYSKHNRLLGPFRRELWGSGSCVCRLKEGVAMEKGIILCPFHSLHQHLESLHFPSRKPDHLYSTRQQFLLQESRRKAFNAFLGILQWNFAQFPSETLDEAVDSGDCCIANACMEFLNMNVIIAEKLRSQHTTEALRAPLQLTSWWVEREHLASCMEIQDHVTSDSFPVKTRQNELEAFNKAIHVSSNEKTLCTSENLMHSSHQMHLLPTLKIQPMLIDSAENVLEDYCDHLLQQYGHHIEEVQHPELSEARRWELSLYVASWVGHLYAVQMILFYHSNPNVLIRDGTTCLHVAARMGHSSVLSALLREGAHVNAPNSVGVTALVVACRHGQYEIAKLLLEAGADTSIASFRGTYPLHAAIVAKSVPIVRLLISHGANVNVLTSNGITPLHFAAKLGSAAICRLLLQQDADVHLPAVNGDTALTVAKTNGQDAIYRTLQQHAWQDPLQ</sequence>
<dbReference type="PROSITE" id="PS50297">
    <property type="entry name" value="ANK_REP_REGION"/>
    <property type="match status" value="4"/>
</dbReference>
<evidence type="ECO:0000256" key="1">
    <source>
        <dbReference type="ARBA" id="ARBA00022737"/>
    </source>
</evidence>
<dbReference type="SUPFAM" id="SSF48403">
    <property type="entry name" value="Ankyrin repeat"/>
    <property type="match status" value="1"/>
</dbReference>
<organism evidence="4">
    <name type="scientific">Albugo laibachii Nc14</name>
    <dbReference type="NCBI Taxonomy" id="890382"/>
    <lineage>
        <taxon>Eukaryota</taxon>
        <taxon>Sar</taxon>
        <taxon>Stramenopiles</taxon>
        <taxon>Oomycota</taxon>
        <taxon>Peronosporomycetes</taxon>
        <taxon>Albuginales</taxon>
        <taxon>Albuginaceae</taxon>
        <taxon>Albugo</taxon>
    </lineage>
</organism>